<evidence type="ECO:0000256" key="8">
    <source>
        <dbReference type="ARBA" id="ARBA00023136"/>
    </source>
</evidence>
<proteinExistence type="predicted"/>
<evidence type="ECO:0000256" key="7">
    <source>
        <dbReference type="ARBA" id="ARBA00023010"/>
    </source>
</evidence>
<accession>A0A382B0P9</accession>
<keyword evidence="7" id="KW-0811">Translocation</keyword>
<reference evidence="9" key="1">
    <citation type="submission" date="2018-05" db="EMBL/GenBank/DDBJ databases">
        <authorList>
            <person name="Lanie J.A."/>
            <person name="Ng W.-L."/>
            <person name="Kazmierczak K.M."/>
            <person name="Andrzejewski T.M."/>
            <person name="Davidsen T.M."/>
            <person name="Wayne K.J."/>
            <person name="Tettelin H."/>
            <person name="Glass J.I."/>
            <person name="Rusch D."/>
            <person name="Podicherti R."/>
            <person name="Tsui H.-C.T."/>
            <person name="Winkler M.E."/>
        </authorList>
    </citation>
    <scope>NUCLEOTIDE SEQUENCE</scope>
</reference>
<dbReference type="SMART" id="SM01323">
    <property type="entry name" value="YajC"/>
    <property type="match status" value="1"/>
</dbReference>
<comment type="subcellular location">
    <subcellularLocation>
        <location evidence="1">Cell membrane</location>
        <topology evidence="1">Single-pass membrane protein</topology>
    </subcellularLocation>
</comment>
<dbReference type="AlphaFoldDB" id="A0A382B0P9"/>
<sequence length="83" mass="9176">MAILYFFMIRPQTKKQKEKEKMLADLKKGDKIVTMGGIFGTVSGFKDSGRAIILKVDKNTNLTLNKTAIAGQAVKVSDIDLEN</sequence>
<evidence type="ECO:0008006" key="10">
    <source>
        <dbReference type="Google" id="ProtNLM"/>
    </source>
</evidence>
<evidence type="ECO:0000256" key="1">
    <source>
        <dbReference type="ARBA" id="ARBA00004162"/>
    </source>
</evidence>
<evidence type="ECO:0000256" key="2">
    <source>
        <dbReference type="ARBA" id="ARBA00022448"/>
    </source>
</evidence>
<evidence type="ECO:0000256" key="6">
    <source>
        <dbReference type="ARBA" id="ARBA00022989"/>
    </source>
</evidence>
<keyword evidence="8" id="KW-0472">Membrane</keyword>
<keyword evidence="2" id="KW-0813">Transport</keyword>
<dbReference type="PANTHER" id="PTHR33909">
    <property type="entry name" value="SEC TRANSLOCON ACCESSORY COMPLEX SUBUNIT YAJC"/>
    <property type="match status" value="1"/>
</dbReference>
<protein>
    <recommendedName>
        <fullName evidence="10">Preprotein translocase subunit YajC</fullName>
    </recommendedName>
</protein>
<organism evidence="9">
    <name type="scientific">marine metagenome</name>
    <dbReference type="NCBI Taxonomy" id="408172"/>
    <lineage>
        <taxon>unclassified sequences</taxon>
        <taxon>metagenomes</taxon>
        <taxon>ecological metagenomes</taxon>
    </lineage>
</organism>
<dbReference type="GO" id="GO:0015031">
    <property type="term" value="P:protein transport"/>
    <property type="evidence" value="ECO:0007669"/>
    <property type="project" value="UniProtKB-KW"/>
</dbReference>
<keyword evidence="6" id="KW-1133">Transmembrane helix</keyword>
<keyword evidence="4" id="KW-0812">Transmembrane</keyword>
<gene>
    <name evidence="9" type="ORF">METZ01_LOCUS160199</name>
</gene>
<dbReference type="Pfam" id="PF02699">
    <property type="entry name" value="YajC"/>
    <property type="match status" value="1"/>
</dbReference>
<dbReference type="EMBL" id="UINC01027682">
    <property type="protein sequence ID" value="SVB07345.1"/>
    <property type="molecule type" value="Genomic_DNA"/>
</dbReference>
<name>A0A382B0P9_9ZZZZ</name>
<dbReference type="GO" id="GO:0005886">
    <property type="term" value="C:plasma membrane"/>
    <property type="evidence" value="ECO:0007669"/>
    <property type="project" value="UniProtKB-SubCell"/>
</dbReference>
<dbReference type="PANTHER" id="PTHR33909:SF1">
    <property type="entry name" value="SEC TRANSLOCON ACCESSORY COMPLEX SUBUNIT YAJC"/>
    <property type="match status" value="1"/>
</dbReference>
<evidence type="ECO:0000256" key="5">
    <source>
        <dbReference type="ARBA" id="ARBA00022927"/>
    </source>
</evidence>
<keyword evidence="5" id="KW-0653">Protein transport</keyword>
<keyword evidence="3" id="KW-1003">Cell membrane</keyword>
<evidence type="ECO:0000313" key="9">
    <source>
        <dbReference type="EMBL" id="SVB07345.1"/>
    </source>
</evidence>
<dbReference type="NCBIfam" id="TIGR00739">
    <property type="entry name" value="yajC"/>
    <property type="match status" value="1"/>
</dbReference>
<evidence type="ECO:0000256" key="4">
    <source>
        <dbReference type="ARBA" id="ARBA00022692"/>
    </source>
</evidence>
<dbReference type="InterPro" id="IPR003849">
    <property type="entry name" value="Preprotein_translocase_YajC"/>
</dbReference>
<evidence type="ECO:0000256" key="3">
    <source>
        <dbReference type="ARBA" id="ARBA00022475"/>
    </source>
</evidence>